<accession>A0AAE1DIV9</accession>
<dbReference type="Proteomes" id="UP001283361">
    <property type="component" value="Unassembled WGS sequence"/>
</dbReference>
<comment type="caution">
    <text evidence="1">The sequence shown here is derived from an EMBL/GenBank/DDBJ whole genome shotgun (WGS) entry which is preliminary data.</text>
</comment>
<name>A0AAE1DIV9_9GAST</name>
<dbReference type="EMBL" id="JAWDGP010003624">
    <property type="protein sequence ID" value="KAK3772379.1"/>
    <property type="molecule type" value="Genomic_DNA"/>
</dbReference>
<gene>
    <name evidence="1" type="ORF">RRG08_031403</name>
</gene>
<sequence>MRIHLERLVLARFVLYTRGTTSNREFRLESSPSPPRLQRTASAHLQVVMEYFVPVLRFIFPRQCCKLPPIERLHHLR</sequence>
<evidence type="ECO:0000313" key="1">
    <source>
        <dbReference type="EMBL" id="KAK3772379.1"/>
    </source>
</evidence>
<protein>
    <submittedName>
        <fullName evidence="1">Uncharacterized protein</fullName>
    </submittedName>
</protein>
<evidence type="ECO:0000313" key="2">
    <source>
        <dbReference type="Proteomes" id="UP001283361"/>
    </source>
</evidence>
<organism evidence="1 2">
    <name type="scientific">Elysia crispata</name>
    <name type="common">lettuce slug</name>
    <dbReference type="NCBI Taxonomy" id="231223"/>
    <lineage>
        <taxon>Eukaryota</taxon>
        <taxon>Metazoa</taxon>
        <taxon>Spiralia</taxon>
        <taxon>Lophotrochozoa</taxon>
        <taxon>Mollusca</taxon>
        <taxon>Gastropoda</taxon>
        <taxon>Heterobranchia</taxon>
        <taxon>Euthyneura</taxon>
        <taxon>Panpulmonata</taxon>
        <taxon>Sacoglossa</taxon>
        <taxon>Placobranchoidea</taxon>
        <taxon>Plakobranchidae</taxon>
        <taxon>Elysia</taxon>
    </lineage>
</organism>
<proteinExistence type="predicted"/>
<keyword evidence="2" id="KW-1185">Reference proteome</keyword>
<reference evidence="1" key="1">
    <citation type="journal article" date="2023" name="G3 (Bethesda)">
        <title>A reference genome for the long-term kleptoplast-retaining sea slug Elysia crispata morphotype clarki.</title>
        <authorList>
            <person name="Eastman K.E."/>
            <person name="Pendleton A.L."/>
            <person name="Shaikh M.A."/>
            <person name="Suttiyut T."/>
            <person name="Ogas R."/>
            <person name="Tomko P."/>
            <person name="Gavelis G."/>
            <person name="Widhalm J.R."/>
            <person name="Wisecaver J.H."/>
        </authorList>
    </citation>
    <scope>NUCLEOTIDE SEQUENCE</scope>
    <source>
        <strain evidence="1">ECLA1</strain>
    </source>
</reference>
<dbReference type="AlphaFoldDB" id="A0AAE1DIV9"/>